<dbReference type="Pfam" id="PF00005">
    <property type="entry name" value="ABC_tran"/>
    <property type="match status" value="1"/>
</dbReference>
<keyword evidence="1" id="KW-0547">Nucleotide-binding</keyword>
<comment type="caution">
    <text evidence="4">The sequence shown here is derived from an EMBL/GenBank/DDBJ whole genome shotgun (WGS) entry which is preliminary data.</text>
</comment>
<dbReference type="PANTHER" id="PTHR43038:SF3">
    <property type="entry name" value="ABC TRANSPORTER G FAMILY MEMBER 20 ISOFORM X1"/>
    <property type="match status" value="1"/>
</dbReference>
<reference evidence="4 5" key="1">
    <citation type="submission" date="2019-12" db="EMBL/GenBank/DDBJ databases">
        <title>Nocardia macrotermitis sp. nov. and Nocardia aurantia sp. nov., isolated from the gut of the fungus growing-termite Macrotermes natalensis.</title>
        <authorList>
            <person name="Christine B."/>
            <person name="Rene B."/>
        </authorList>
    </citation>
    <scope>NUCLEOTIDE SEQUENCE [LARGE SCALE GENOMIC DNA]</scope>
    <source>
        <strain evidence="4 5">DSM 102126</strain>
    </source>
</reference>
<sequence>MNSAVGVRDLRVARGGRDVLHGLSFDVPRGAVVGLLGPSGCGKTTLLRCLVGVQEIQGGTVTVLGAPAGTPALRRRVGYATQSPAVYADLSVGENLSYFAAVLGAPHGDVERVLDAVGLGDARGRRVATLSGGQRGRVNLAAALLGSPELLVLDEPTVGLDPVLRRELWELFRALAGQGTTLLVSSHVMDEASRTDRLLLMREGSLLADAPPDELRARTGADDLEDAFLRLIAEEDR</sequence>
<dbReference type="InterPro" id="IPR003593">
    <property type="entry name" value="AAA+_ATPase"/>
</dbReference>
<dbReference type="SUPFAM" id="SSF52540">
    <property type="entry name" value="P-loop containing nucleoside triphosphate hydrolases"/>
    <property type="match status" value="1"/>
</dbReference>
<dbReference type="GO" id="GO:0005524">
    <property type="term" value="F:ATP binding"/>
    <property type="evidence" value="ECO:0007669"/>
    <property type="project" value="UniProtKB-KW"/>
</dbReference>
<name>A0A6I4W1C1_9ACTN</name>
<evidence type="ECO:0000313" key="5">
    <source>
        <dbReference type="Proteomes" id="UP000431901"/>
    </source>
</evidence>
<proteinExistence type="predicted"/>
<dbReference type="SMART" id="SM00382">
    <property type="entry name" value="AAA"/>
    <property type="match status" value="1"/>
</dbReference>
<dbReference type="OrthoDB" id="9804819at2"/>
<gene>
    <name evidence="4" type="ORF">GQ466_00195</name>
</gene>
<keyword evidence="2 4" id="KW-0067">ATP-binding</keyword>
<dbReference type="InterPro" id="IPR027417">
    <property type="entry name" value="P-loop_NTPase"/>
</dbReference>
<keyword evidence="5" id="KW-1185">Reference proteome</keyword>
<dbReference type="Gene3D" id="3.40.50.300">
    <property type="entry name" value="P-loop containing nucleotide triphosphate hydrolases"/>
    <property type="match status" value="1"/>
</dbReference>
<dbReference type="EMBL" id="WUTW01000001">
    <property type="protein sequence ID" value="MXQ62450.1"/>
    <property type="molecule type" value="Genomic_DNA"/>
</dbReference>
<accession>A0A6I4W1C1</accession>
<dbReference type="CDD" id="cd03230">
    <property type="entry name" value="ABC_DR_subfamily_A"/>
    <property type="match status" value="1"/>
</dbReference>
<dbReference type="PANTHER" id="PTHR43038">
    <property type="entry name" value="ATP-BINDING CASSETTE, SUB-FAMILY H, MEMBER 1"/>
    <property type="match status" value="1"/>
</dbReference>
<protein>
    <submittedName>
        <fullName evidence="4">ATP-binding cassette domain-containing protein</fullName>
    </submittedName>
</protein>
<dbReference type="PROSITE" id="PS50893">
    <property type="entry name" value="ABC_TRANSPORTER_2"/>
    <property type="match status" value="1"/>
</dbReference>
<evidence type="ECO:0000256" key="1">
    <source>
        <dbReference type="ARBA" id="ARBA00022741"/>
    </source>
</evidence>
<dbReference type="AlphaFoldDB" id="A0A6I4W1C1"/>
<evidence type="ECO:0000256" key="2">
    <source>
        <dbReference type="ARBA" id="ARBA00022840"/>
    </source>
</evidence>
<organism evidence="4 5">
    <name type="scientific">Actinomadura rayongensis</name>
    <dbReference type="NCBI Taxonomy" id="1429076"/>
    <lineage>
        <taxon>Bacteria</taxon>
        <taxon>Bacillati</taxon>
        <taxon>Actinomycetota</taxon>
        <taxon>Actinomycetes</taxon>
        <taxon>Streptosporangiales</taxon>
        <taxon>Thermomonosporaceae</taxon>
        <taxon>Actinomadura</taxon>
    </lineage>
</organism>
<evidence type="ECO:0000313" key="4">
    <source>
        <dbReference type="EMBL" id="MXQ62450.1"/>
    </source>
</evidence>
<dbReference type="GO" id="GO:0016887">
    <property type="term" value="F:ATP hydrolysis activity"/>
    <property type="evidence" value="ECO:0007669"/>
    <property type="project" value="InterPro"/>
</dbReference>
<evidence type="ECO:0000259" key="3">
    <source>
        <dbReference type="PROSITE" id="PS50893"/>
    </source>
</evidence>
<dbReference type="InterPro" id="IPR003439">
    <property type="entry name" value="ABC_transporter-like_ATP-bd"/>
</dbReference>
<dbReference type="Proteomes" id="UP000431901">
    <property type="component" value="Unassembled WGS sequence"/>
</dbReference>
<dbReference type="RefSeq" id="WP_161102297.1">
    <property type="nucleotide sequence ID" value="NZ_JBHLYI010000009.1"/>
</dbReference>
<feature type="domain" description="ABC transporter" evidence="3">
    <location>
        <begin position="5"/>
        <end position="228"/>
    </location>
</feature>